<dbReference type="SUPFAM" id="SSF52540">
    <property type="entry name" value="P-loop containing nucleoside triphosphate hydrolases"/>
    <property type="match status" value="1"/>
</dbReference>
<reference evidence="3" key="1">
    <citation type="submission" date="2016-10" db="EMBL/GenBank/DDBJ databases">
        <authorList>
            <person name="Varghese N."/>
            <person name="Submissions S."/>
        </authorList>
    </citation>
    <scope>NUCLEOTIDE SEQUENCE [LARGE SCALE GENOMIC DNA]</scope>
    <source>
        <strain evidence="3">CGMCC 4.3147</strain>
    </source>
</reference>
<dbReference type="OrthoDB" id="9816422at2"/>
<name>A0A1G9MYN3_9ACTN</name>
<feature type="compositionally biased region" description="Basic and acidic residues" evidence="1">
    <location>
        <begin position="1369"/>
        <end position="1387"/>
    </location>
</feature>
<dbReference type="EMBL" id="FNGF01000010">
    <property type="protein sequence ID" value="SDL79426.1"/>
    <property type="molecule type" value="Genomic_DNA"/>
</dbReference>
<accession>A0A1G9MYN3</accession>
<proteinExistence type="predicted"/>
<dbReference type="NCBIfam" id="NF047742">
    <property type="entry name" value="antiphage_MADS8"/>
    <property type="match status" value="1"/>
</dbReference>
<dbReference type="Gene3D" id="3.40.50.300">
    <property type="entry name" value="P-loop containing nucleotide triphosphate hydrolases"/>
    <property type="match status" value="1"/>
</dbReference>
<feature type="region of interest" description="Disordered" evidence="1">
    <location>
        <begin position="1350"/>
        <end position="1387"/>
    </location>
</feature>
<dbReference type="STRING" id="380244.SAMN05216298_0048"/>
<gene>
    <name evidence="2" type="ORF">SAMN05216298_0048</name>
</gene>
<dbReference type="RefSeq" id="WP_091054375.1">
    <property type="nucleotide sequence ID" value="NZ_FNGF01000010.1"/>
</dbReference>
<keyword evidence="3" id="KW-1185">Reference proteome</keyword>
<evidence type="ECO:0000256" key="1">
    <source>
        <dbReference type="SAM" id="MobiDB-lite"/>
    </source>
</evidence>
<evidence type="ECO:0000313" key="3">
    <source>
        <dbReference type="Proteomes" id="UP000198662"/>
    </source>
</evidence>
<evidence type="ECO:0008006" key="4">
    <source>
        <dbReference type="Google" id="ProtNLM"/>
    </source>
</evidence>
<sequence>MTRGLAEVTEADVDAELGTVLHGRLATLLARRGVGHCMKVTDLHTSLAVSLCGSLRSAAPEAQIWVLGAAPEIPAEVAASSTKLVELRNPGPDGRLRPPLLAFIPPGARASAEDSFGSATFEEVSPTGAHAELAKRLRGSLPQPLREHVDELFRTLDTEAAPRELELPGELERVRYLLALKRNEFDPEAAGAAVFELGLIPDFELFAEPEHLATKAARNIQQMVQLYSGEKPPRQRVTALRLTDGAFRRRLAGFLVNHGHERPASWARRIATDQTNWDLSLHRWPLPRDGGGTTVRIDVEDPELPVAGVRGDHSRHKILGAIAGQPYLNVSAAAKLAVRFEIDPHPRDIPGLARFSVELVAEDGDGAVVRKIAKVEASRSKTRTSTFTNLKKAKLEPGWYFVRVRPLSRDGVPLPFEKPAVEGALALNESGRFYIVDDSTLDEEPERPEVRKANGVVEELTRLRFESAAEGRDWRRLSCADAHWTGAGTVEASFGPGGRARISVSPSLAQAELAATGEPGRLGQWRLFLNENAKPELREPIREVPIGSDEASLRYLEARAAVAAAIRGETGMIAAGRDIGELRDEVVEYAEAYTALLADRLRRAERSELGGPDRLALGDLLRIDTVAVVRSDGSSNESESAVEMILASPIHPLRLLWTIAWEALGRAWLEGAESAEDAESALVDFGALRALTPVGFPLAVPGPDGRLYIASGVLDSDWQAMTCSETADAGAVIDESRGLLGLSGHGNPGGGLDPRALADRFERYVRMHPYVRTLVIAAVNPGRAEALTSALVELDRRQADADLRYEVRLYTADPEEVEAGESLSNLLRGERGVAGDAETFSTPTGDGTPKLAVSIDPLEKFSAVAEHGTAHLCLLFDVFSGERFTIVPGVDPAPAPVYGLVQDMKIDFGEDRATATATWTKRPRHGQAPIVPGAPEVSDLLSNLPAMLANAASAVATGQSGLNRVPQISLTLGPADGALLHQAHRCADWVITVDRTLGAEYFDAPSGSGRTEYVIDAVEDPRGLSPRITVSSGSVDELRAMLEPTADQHGLRIDRRHAATFFDQLRLLSGRLAFKTASISAAQRTEAIGLAMARMYLEYERALRGQILVPLDAHLELFRGTGRKIDRVGESTRLHRTDLALFELNAQDRLITCRLVEVKCTGSTDRAGAAALRDEMRRQIDNSEHALTVRYDPSIPREDRAVRNAELASTLRFYLRRAHRHGSVSDEAALEAEWMLDRLDWIDFRLKFTRTGLIFDLDGTDSERVVEDGIDFHRVGRGLIDELLGALETDPRLRTGALSDSSAPSLADIESTTLPRLGEASFKSADRHHLIPELIAPTDLEEDLDYTASERTGETTTAPLDPNPQADRQPQHDVKDPLFDPKAKPDGEAYVPDIFLGSTRPSPQYGVIGEVDGRKVALDLNETHTISLFGVQGSGKSYTLGTVIEAATIPAPGVGSLPSPLATIVFHYSQTGDYAPEFTAMIEPNGDAAQIEWLRERYGAQPTSLADVVLLVPEDQLGKRSMEFSGIEVRPLKFAAGELRASHWKFLMGAVGNQSTYIREFGRILKANRRAMTLDAIRSGVDASSMRDHYKDLARQRLEMAADFIDDTTHIGDLVAPGRMIIVDLRDEMIETDDALGLFVVLMELFAETSGPDGDHFNKLVVFDEAHKYLDSPDLIQGLVGSVREMRHKGMSVLVASQDPPSVPVALIELSDHVILHRFNSPAWLKHLQKAHTSLTGLTAAELASLQSGDAYVWAGRATAPEFTKAAVRISLRPRLTRHGGTTRTALS</sequence>
<protein>
    <recommendedName>
        <fullName evidence="4">ATP-binding protein</fullName>
    </recommendedName>
</protein>
<organism evidence="2 3">
    <name type="scientific">Glycomyces sambucus</name>
    <dbReference type="NCBI Taxonomy" id="380244"/>
    <lineage>
        <taxon>Bacteria</taxon>
        <taxon>Bacillati</taxon>
        <taxon>Actinomycetota</taxon>
        <taxon>Actinomycetes</taxon>
        <taxon>Glycomycetales</taxon>
        <taxon>Glycomycetaceae</taxon>
        <taxon>Glycomyces</taxon>
    </lineage>
</organism>
<dbReference type="Proteomes" id="UP000198662">
    <property type="component" value="Unassembled WGS sequence"/>
</dbReference>
<evidence type="ECO:0000313" key="2">
    <source>
        <dbReference type="EMBL" id="SDL79426.1"/>
    </source>
</evidence>
<dbReference type="InterPro" id="IPR027417">
    <property type="entry name" value="P-loop_NTPase"/>
</dbReference>